<dbReference type="AlphaFoldDB" id="A0A9Q3B9B9"/>
<dbReference type="Proteomes" id="UP000765509">
    <property type="component" value="Unassembled WGS sequence"/>
</dbReference>
<accession>A0A9Q3B9B9</accession>
<name>A0A9Q3B9B9_9BASI</name>
<gene>
    <name evidence="1" type="ORF">O181_000848</name>
</gene>
<proteinExistence type="predicted"/>
<protein>
    <submittedName>
        <fullName evidence="1">Uncharacterized protein</fullName>
    </submittedName>
</protein>
<reference evidence="1" key="1">
    <citation type="submission" date="2021-03" db="EMBL/GenBank/DDBJ databases">
        <title>Draft genome sequence of rust myrtle Austropuccinia psidii MF-1, a brazilian biotype.</title>
        <authorList>
            <person name="Quecine M.C."/>
            <person name="Pachon D.M.R."/>
            <person name="Bonatelli M.L."/>
            <person name="Correr F.H."/>
            <person name="Franceschini L.M."/>
            <person name="Leite T.F."/>
            <person name="Margarido G.R.A."/>
            <person name="Almeida C.A."/>
            <person name="Ferrarezi J.A."/>
            <person name="Labate C.A."/>
        </authorList>
    </citation>
    <scope>NUCLEOTIDE SEQUENCE</scope>
    <source>
        <strain evidence="1">MF-1</strain>
    </source>
</reference>
<evidence type="ECO:0000313" key="2">
    <source>
        <dbReference type="Proteomes" id="UP000765509"/>
    </source>
</evidence>
<dbReference type="OrthoDB" id="2514304at2759"/>
<dbReference type="EMBL" id="AVOT02000111">
    <property type="protein sequence ID" value="MBW0461133.1"/>
    <property type="molecule type" value="Genomic_DNA"/>
</dbReference>
<evidence type="ECO:0000313" key="1">
    <source>
        <dbReference type="EMBL" id="MBW0461133.1"/>
    </source>
</evidence>
<organism evidence="1 2">
    <name type="scientific">Austropuccinia psidii MF-1</name>
    <dbReference type="NCBI Taxonomy" id="1389203"/>
    <lineage>
        <taxon>Eukaryota</taxon>
        <taxon>Fungi</taxon>
        <taxon>Dikarya</taxon>
        <taxon>Basidiomycota</taxon>
        <taxon>Pucciniomycotina</taxon>
        <taxon>Pucciniomycetes</taxon>
        <taxon>Pucciniales</taxon>
        <taxon>Sphaerophragmiaceae</taxon>
        <taxon>Austropuccinia</taxon>
    </lineage>
</organism>
<comment type="caution">
    <text evidence="1">The sequence shown here is derived from an EMBL/GenBank/DDBJ whole genome shotgun (WGS) entry which is preliminary data.</text>
</comment>
<sequence>MLVNQGLVQIYTNPGTSSNKPTYPSATREQRILIKNETQALQKSGTRHKKMRNVSVLSMRAKKDNQNFFELPPMNLHSNTYILISATVPSQLPVIIYQVHCFNHPTLIFQNLKDMIISLNNLAHIRQKITTNNNLFAGIIRGIGFRQESEKGKSAGVYARKPVLIIKEIEYDNHEWDKLKKYDQFIQSRIQTLSKIAHEDNLSFMNGANHQFNSKMIQ</sequence>
<keyword evidence="2" id="KW-1185">Reference proteome</keyword>